<proteinExistence type="predicted"/>
<protein>
    <recommendedName>
        <fullName evidence="3">Glycosyltransferase</fullName>
    </recommendedName>
</protein>
<dbReference type="Proteomes" id="UP000029736">
    <property type="component" value="Unassembled WGS sequence"/>
</dbReference>
<dbReference type="SUPFAM" id="SSF53756">
    <property type="entry name" value="UDP-Glycosyltransferase/glycogen phosphorylase"/>
    <property type="match status" value="1"/>
</dbReference>
<keyword evidence="2" id="KW-1185">Reference proteome</keyword>
<evidence type="ECO:0000313" key="1">
    <source>
        <dbReference type="EMBL" id="KGE86613.1"/>
    </source>
</evidence>
<name>A0A098S452_9BACT</name>
<sequence>MLAKTQQISSKSLLIVWVYYPAVGHLVEALEVAANYHKAHPNLKIHLLVHHKSPYLLGDYCNFIEAVYPIDDEHGKHTESISQLKLPDTFDYVVFPKRLLYTPEDFTSSLLACNRLLQKHFKARLWHGYNDTPDAHPQALTSAPYSAFTIQIPTEKISFKLPTRIGYPLIAVMLKGASRQSIWPSFRTWKKIFNTIHLAYPNATFIITGLSRVHSKAKVSTAKAKETVTDFINSIPGAINAYDVGLDNQLGLIQRADVFLSPHTGFAFLAPCLGTPWLALSGGQWAEPMPARMPFYCVMPRCKKYPCNNGDIKIKCKLRLKFKQPIECMSNLTTKQEDIIQGLKKLLDEDYTFEKAYDDYAQLAFLNQVNLRKLSIAPEFVYKIRGEK</sequence>
<dbReference type="EMBL" id="JPOS01000076">
    <property type="protein sequence ID" value="KGE86613.1"/>
    <property type="molecule type" value="Genomic_DNA"/>
</dbReference>
<comment type="caution">
    <text evidence="1">The sequence shown here is derived from an EMBL/GenBank/DDBJ whole genome shotgun (WGS) entry which is preliminary data.</text>
</comment>
<accession>A0A098S452</accession>
<dbReference type="AlphaFoldDB" id="A0A098S452"/>
<evidence type="ECO:0008006" key="3">
    <source>
        <dbReference type="Google" id="ProtNLM"/>
    </source>
</evidence>
<dbReference type="Gene3D" id="3.40.50.2000">
    <property type="entry name" value="Glycogen Phosphorylase B"/>
    <property type="match status" value="1"/>
</dbReference>
<evidence type="ECO:0000313" key="2">
    <source>
        <dbReference type="Proteomes" id="UP000029736"/>
    </source>
</evidence>
<gene>
    <name evidence="1" type="ORF">IX84_20180</name>
</gene>
<organism evidence="1 2">
    <name type="scientific">Phaeodactylibacter xiamenensis</name>
    <dbReference type="NCBI Taxonomy" id="1524460"/>
    <lineage>
        <taxon>Bacteria</taxon>
        <taxon>Pseudomonadati</taxon>
        <taxon>Bacteroidota</taxon>
        <taxon>Saprospiria</taxon>
        <taxon>Saprospirales</taxon>
        <taxon>Haliscomenobacteraceae</taxon>
        <taxon>Phaeodactylibacter</taxon>
    </lineage>
</organism>
<reference evidence="1 2" key="1">
    <citation type="journal article" date="2014" name="Int. J. Syst. Evol. Microbiol.">
        <title>Phaeodactylibacter xiamenensis gen. nov., sp. nov., a member of the family Saprospiraceae isolated from the marine alga Phaeodactylum tricornutum.</title>
        <authorList>
            <person name="Chen Z.Jr."/>
            <person name="Lei X."/>
            <person name="Lai Q."/>
            <person name="Li Y."/>
            <person name="Zhang B."/>
            <person name="Zhang J."/>
            <person name="Zhang H."/>
            <person name="Yang L."/>
            <person name="Zheng W."/>
            <person name="Tian Y."/>
            <person name="Yu Z."/>
            <person name="Xu H.Jr."/>
            <person name="Zheng T."/>
        </authorList>
    </citation>
    <scope>NUCLEOTIDE SEQUENCE [LARGE SCALE GENOMIC DNA]</scope>
    <source>
        <strain evidence="1 2">KD52</strain>
    </source>
</reference>
<dbReference type="STRING" id="1524460.IX84_20180"/>